<dbReference type="Pfam" id="PF00421">
    <property type="entry name" value="PSII"/>
    <property type="match status" value="1"/>
</dbReference>
<feature type="transmembrane region" description="Helical" evidence="10">
    <location>
        <begin position="214"/>
        <end position="235"/>
    </location>
</feature>
<evidence type="ECO:0000256" key="2">
    <source>
        <dbReference type="ARBA" id="ARBA00022494"/>
    </source>
</evidence>
<evidence type="ECO:0000256" key="9">
    <source>
        <dbReference type="ARBA" id="ARBA00023276"/>
    </source>
</evidence>
<protein>
    <submittedName>
        <fullName evidence="11">Photosystem II CP43 reaction center protein</fullName>
    </submittedName>
</protein>
<keyword evidence="6 10" id="KW-1133">Transmembrane helix</keyword>
<reference evidence="11 12" key="1">
    <citation type="journal article" date="2014" name="Nat. Genet.">
        <title>Genome sequence of the hot pepper provides insights into the evolution of pungency in Capsicum species.</title>
        <authorList>
            <person name="Kim S."/>
            <person name="Park M."/>
            <person name="Yeom S.I."/>
            <person name="Kim Y.M."/>
            <person name="Lee J.M."/>
            <person name="Lee H.A."/>
            <person name="Seo E."/>
            <person name="Choi J."/>
            <person name="Cheong K."/>
            <person name="Kim K.T."/>
            <person name="Jung K."/>
            <person name="Lee G.W."/>
            <person name="Oh S.K."/>
            <person name="Bae C."/>
            <person name="Kim S.B."/>
            <person name="Lee H.Y."/>
            <person name="Kim S.Y."/>
            <person name="Kim M.S."/>
            <person name="Kang B.C."/>
            <person name="Jo Y.D."/>
            <person name="Yang H.B."/>
            <person name="Jeong H.J."/>
            <person name="Kang W.H."/>
            <person name="Kwon J.K."/>
            <person name="Shin C."/>
            <person name="Lim J.Y."/>
            <person name="Park J.H."/>
            <person name="Huh J.H."/>
            <person name="Kim J.S."/>
            <person name="Kim B.D."/>
            <person name="Cohen O."/>
            <person name="Paran I."/>
            <person name="Suh M.C."/>
            <person name="Lee S.B."/>
            <person name="Kim Y.K."/>
            <person name="Shin Y."/>
            <person name="Noh S.J."/>
            <person name="Park J."/>
            <person name="Seo Y.S."/>
            <person name="Kwon S.Y."/>
            <person name="Kim H.A."/>
            <person name="Park J.M."/>
            <person name="Kim H.J."/>
            <person name="Choi S.B."/>
            <person name="Bosland P.W."/>
            <person name="Reeves G."/>
            <person name="Jo S.H."/>
            <person name="Lee B.W."/>
            <person name="Cho H.T."/>
            <person name="Choi H.S."/>
            <person name="Lee M.S."/>
            <person name="Yu Y."/>
            <person name="Do Choi Y."/>
            <person name="Park B.S."/>
            <person name="van Deynze A."/>
            <person name="Ashrafi H."/>
            <person name="Hill T."/>
            <person name="Kim W.T."/>
            <person name="Pai H.S."/>
            <person name="Ahn H.K."/>
            <person name="Yeam I."/>
            <person name="Giovannoni J.J."/>
            <person name="Rose J.K."/>
            <person name="Sorensen I."/>
            <person name="Lee S.J."/>
            <person name="Kim R.W."/>
            <person name="Choi I.Y."/>
            <person name="Choi B.S."/>
            <person name="Lim J.S."/>
            <person name="Lee Y.H."/>
            <person name="Choi D."/>
        </authorList>
    </citation>
    <scope>NUCLEOTIDE SEQUENCE [LARGE SCALE GENOMIC DNA]</scope>
    <source>
        <strain evidence="12">cv. CM334</strain>
    </source>
</reference>
<keyword evidence="5 10" id="KW-0812">Transmembrane</keyword>
<keyword evidence="2" id="KW-0148">Chlorophyll</keyword>
<dbReference type="Gramene" id="PHT77633">
    <property type="protein sequence ID" value="PHT77633"/>
    <property type="gene ID" value="T459_15685"/>
</dbReference>
<evidence type="ECO:0000256" key="4">
    <source>
        <dbReference type="ARBA" id="ARBA00022640"/>
    </source>
</evidence>
<dbReference type="InterPro" id="IPR000932">
    <property type="entry name" value="PS_antenna-like"/>
</dbReference>
<dbReference type="STRING" id="4072.A0A2G2Z6L2"/>
<keyword evidence="12" id="KW-1185">Reference proteome</keyword>
<dbReference type="Proteomes" id="UP000222542">
    <property type="component" value="Unassembled WGS sequence"/>
</dbReference>
<evidence type="ECO:0000313" key="11">
    <source>
        <dbReference type="EMBL" id="PHT77633.1"/>
    </source>
</evidence>
<evidence type="ECO:0000256" key="10">
    <source>
        <dbReference type="SAM" id="Phobius"/>
    </source>
</evidence>
<proteinExistence type="predicted"/>
<dbReference type="GO" id="GO:0009523">
    <property type="term" value="C:photosystem II"/>
    <property type="evidence" value="ECO:0007669"/>
    <property type="project" value="UniProtKB-KW"/>
</dbReference>
<evidence type="ECO:0000256" key="7">
    <source>
        <dbReference type="ARBA" id="ARBA00022991"/>
    </source>
</evidence>
<comment type="caution">
    <text evidence="11">The sequence shown here is derived from an EMBL/GenBank/DDBJ whole genome shotgun (WGS) entry which is preliminary data.</text>
</comment>
<evidence type="ECO:0000256" key="6">
    <source>
        <dbReference type="ARBA" id="ARBA00022989"/>
    </source>
</evidence>
<gene>
    <name evidence="11" type="ORF">T459_15685</name>
</gene>
<dbReference type="InterPro" id="IPR044900">
    <property type="entry name" value="PSII_PsbC_sf"/>
</dbReference>
<feature type="transmembrane region" description="Helical" evidence="10">
    <location>
        <begin position="82"/>
        <end position="104"/>
    </location>
</feature>
<dbReference type="GO" id="GO:0009767">
    <property type="term" value="P:photosynthetic electron transport chain"/>
    <property type="evidence" value="ECO:0007669"/>
    <property type="project" value="InterPro"/>
</dbReference>
<keyword evidence="7" id="KW-0157">Chromophore</keyword>
<evidence type="ECO:0000313" key="12">
    <source>
        <dbReference type="Proteomes" id="UP000222542"/>
    </source>
</evidence>
<keyword evidence="4" id="KW-0934">Plastid</keyword>
<dbReference type="InterPro" id="IPR036001">
    <property type="entry name" value="PS_II_antenna-like_sf"/>
</dbReference>
<dbReference type="Gene3D" id="1.10.10.670">
    <property type="entry name" value="photosystem ii from thermosynechococcus elongatus"/>
    <property type="match status" value="1"/>
</dbReference>
<feature type="transmembrane region" description="Helical" evidence="10">
    <location>
        <begin position="294"/>
        <end position="317"/>
    </location>
</feature>
<name>A0A2G2Z6L2_CAPAN</name>
<dbReference type="SUPFAM" id="SSF161077">
    <property type="entry name" value="Photosystem II antenna protein-like"/>
    <property type="match status" value="1"/>
</dbReference>
<accession>A0A2G2Z6L2</accession>
<feature type="transmembrane region" description="Helical" evidence="10">
    <location>
        <begin position="116"/>
        <end position="137"/>
    </location>
</feature>
<evidence type="ECO:0000256" key="5">
    <source>
        <dbReference type="ARBA" id="ARBA00022692"/>
    </source>
</evidence>
<organism evidence="11 12">
    <name type="scientific">Capsicum annuum</name>
    <name type="common">Capsicum pepper</name>
    <dbReference type="NCBI Taxonomy" id="4072"/>
    <lineage>
        <taxon>Eukaryota</taxon>
        <taxon>Viridiplantae</taxon>
        <taxon>Streptophyta</taxon>
        <taxon>Embryophyta</taxon>
        <taxon>Tracheophyta</taxon>
        <taxon>Spermatophyta</taxon>
        <taxon>Magnoliopsida</taxon>
        <taxon>eudicotyledons</taxon>
        <taxon>Gunneridae</taxon>
        <taxon>Pentapetalae</taxon>
        <taxon>asterids</taxon>
        <taxon>lamiids</taxon>
        <taxon>Solanales</taxon>
        <taxon>Solanaceae</taxon>
        <taxon>Solanoideae</taxon>
        <taxon>Capsiceae</taxon>
        <taxon>Capsicum</taxon>
    </lineage>
</organism>
<dbReference type="EMBL" id="AYRZ02000006">
    <property type="protein sequence ID" value="PHT77633.1"/>
    <property type="molecule type" value="Genomic_DNA"/>
</dbReference>
<feature type="transmembrane region" description="Helical" evidence="10">
    <location>
        <begin position="173"/>
        <end position="193"/>
    </location>
</feature>
<keyword evidence="9" id="KW-0604">Photosystem II</keyword>
<evidence type="ECO:0000256" key="3">
    <source>
        <dbReference type="ARBA" id="ARBA00022531"/>
    </source>
</evidence>
<comment type="subcellular location">
    <subcellularLocation>
        <location evidence="1">Membrane</location>
        <topology evidence="1">Multi-pass membrane protein</topology>
    </subcellularLocation>
</comment>
<sequence length="339" mass="37978">MEIPQIWLAETEGSLLPHYHFAASKKNEQLKEKHYARSNTNHRARVSQIRTNRGRDQDAGFALWAENARQLNLSGKLLGAHVAHAGLIVFWAGAMNLFEVAHFVPEKPMYEHRLILLHHLATLGWGVLGFGGVYHALLGPETLEESFPFFGYSLKSPFGGEGWIVSEDDLEDIIRQHVWLGSIFILGGIWHILTKPFARARCAVRLYVLERLTCLIVCFSALSVFGFIACCFVWFNKTAYPSEFYGPTGSETSQAQAFTFLVRDQRLGALLLSFINESCTYKSHGSSSPSELTFIFQCMLPISIFLPAGTSVLCVVVNELKSVLPPCHLKGKPEKDNFN</sequence>
<reference evidence="11 12" key="2">
    <citation type="journal article" date="2017" name="Genome Biol.">
        <title>New reference genome sequences of hot pepper reveal the massive evolution of plant disease-resistance genes by retroduplication.</title>
        <authorList>
            <person name="Kim S."/>
            <person name="Park J."/>
            <person name="Yeom S.I."/>
            <person name="Kim Y.M."/>
            <person name="Seo E."/>
            <person name="Kim K.T."/>
            <person name="Kim M.S."/>
            <person name="Lee J.M."/>
            <person name="Cheong K."/>
            <person name="Shin H.S."/>
            <person name="Kim S.B."/>
            <person name="Han K."/>
            <person name="Lee J."/>
            <person name="Park M."/>
            <person name="Lee H.A."/>
            <person name="Lee H.Y."/>
            <person name="Lee Y."/>
            <person name="Oh S."/>
            <person name="Lee J.H."/>
            <person name="Choi E."/>
            <person name="Choi E."/>
            <person name="Lee S.E."/>
            <person name="Jeon J."/>
            <person name="Kim H."/>
            <person name="Choi G."/>
            <person name="Song H."/>
            <person name="Lee J."/>
            <person name="Lee S.C."/>
            <person name="Kwon J.K."/>
            <person name="Lee H.Y."/>
            <person name="Koo N."/>
            <person name="Hong Y."/>
            <person name="Kim R.W."/>
            <person name="Kang W.H."/>
            <person name="Huh J.H."/>
            <person name="Kang B.C."/>
            <person name="Yang T.J."/>
            <person name="Lee Y.H."/>
            <person name="Bennetzen J.L."/>
            <person name="Choi D."/>
        </authorList>
    </citation>
    <scope>NUCLEOTIDE SEQUENCE [LARGE SCALE GENOMIC DNA]</scope>
    <source>
        <strain evidence="12">cv. CM334</strain>
    </source>
</reference>
<dbReference type="GO" id="GO:0016168">
    <property type="term" value="F:chlorophyll binding"/>
    <property type="evidence" value="ECO:0007669"/>
    <property type="project" value="UniProtKB-KW"/>
</dbReference>
<evidence type="ECO:0000256" key="1">
    <source>
        <dbReference type="ARBA" id="ARBA00004141"/>
    </source>
</evidence>
<keyword evidence="3" id="KW-0602">Photosynthesis</keyword>
<evidence type="ECO:0000256" key="8">
    <source>
        <dbReference type="ARBA" id="ARBA00023136"/>
    </source>
</evidence>
<dbReference type="AlphaFoldDB" id="A0A2G2Z6L2"/>
<keyword evidence="8 10" id="KW-0472">Membrane</keyword>